<dbReference type="GO" id="GO:0003916">
    <property type="term" value="F:DNA topoisomerase activity"/>
    <property type="evidence" value="ECO:0007669"/>
    <property type="project" value="InterPro"/>
</dbReference>
<accession>D1CHV6</accession>
<keyword evidence="3" id="KW-0413">Isomerase</keyword>
<dbReference type="STRING" id="525904.Tter_2432"/>
<name>D1CHV6_THET1</name>
<reference evidence="4" key="1">
    <citation type="journal article" date="2010" name="Stand. Genomic Sci.">
        <title>Complete genome sequence of 'Thermobaculum terrenum' type strain (YNP1).</title>
        <authorList>
            <person name="Kiss H."/>
            <person name="Cleland D."/>
            <person name="Lapidus A."/>
            <person name="Lucas S."/>
            <person name="Glavina Del Rio T."/>
            <person name="Nolan M."/>
            <person name="Tice H."/>
            <person name="Han C."/>
            <person name="Goodwin L."/>
            <person name="Pitluck S."/>
            <person name="Liolios K."/>
            <person name="Ivanova N."/>
            <person name="Mavromatis K."/>
            <person name="Ovchinnikova G."/>
            <person name="Pati A."/>
            <person name="Chen A."/>
            <person name="Palaniappan K."/>
            <person name="Land M."/>
            <person name="Hauser L."/>
            <person name="Chang Y."/>
            <person name="Jeffries C."/>
            <person name="Lu M."/>
            <person name="Brettin T."/>
            <person name="Detter J."/>
            <person name="Goker M."/>
            <person name="Tindall B."/>
            <person name="Beck B."/>
            <person name="McDermott T."/>
            <person name="Woyke T."/>
            <person name="Bristow J."/>
            <person name="Eisen J."/>
            <person name="Markowitz V."/>
            <person name="Hugenholtz P."/>
            <person name="Kyrpides N."/>
            <person name="Klenk H."/>
            <person name="Cheng J."/>
        </authorList>
    </citation>
    <scope>NUCLEOTIDE SEQUENCE [LARGE SCALE GENOMIC DNA]</scope>
    <source>
        <strain evidence="4">ATCC BAA-798 / YNP1</strain>
    </source>
</reference>
<dbReference type="SUPFAM" id="SSF57783">
    <property type="entry name" value="Zinc beta-ribbon"/>
    <property type="match status" value="1"/>
</dbReference>
<dbReference type="HOGENOM" id="CLU_082936_0_0_0"/>
<sequence>MRDSTRPGCLGTLLALLGIKPRSTSTHVYRLRDDFLSPAESSFLRTLLAICGDGVLVCPKVNLADLVYAPRREGQFAAWNRINRKHLDFVLCDMDSLRPRLAIELDDKSHSRQDRRERDDFVDGVLESCGLPLLRVPARRAYNPAELREAIARAWSGTPISAAQVERPRAEHRCERCGGLMELRSSSRGQFWGCTNYPRCRHTLPA</sequence>
<keyword evidence="4" id="KW-1185">Reference proteome</keyword>
<dbReference type="RefSeq" id="WP_012876358.1">
    <property type="nucleotide sequence ID" value="NC_013526.1"/>
</dbReference>
<evidence type="ECO:0000259" key="2">
    <source>
        <dbReference type="Pfam" id="PF10881"/>
    </source>
</evidence>
<dbReference type="InterPro" id="IPR013498">
    <property type="entry name" value="Topo_IA_Znf"/>
</dbReference>
<dbReference type="Gene3D" id="3.30.65.10">
    <property type="entry name" value="Bacterial Topoisomerase I, domain 1"/>
    <property type="match status" value="1"/>
</dbReference>
<dbReference type="GO" id="GO:0006265">
    <property type="term" value="P:DNA topological change"/>
    <property type="evidence" value="ECO:0007669"/>
    <property type="project" value="InterPro"/>
</dbReference>
<dbReference type="eggNOG" id="COG0551">
    <property type="taxonomic scope" value="Bacteria"/>
</dbReference>
<organism evidence="3 4">
    <name type="scientific">Thermobaculum terrenum (strain ATCC BAA-798 / CCMEE 7001 / YNP1)</name>
    <dbReference type="NCBI Taxonomy" id="525904"/>
    <lineage>
        <taxon>Bacteria</taxon>
        <taxon>Bacillati</taxon>
        <taxon>Chloroflexota</taxon>
        <taxon>Chloroflexia</taxon>
        <taxon>Candidatus Thermobaculales</taxon>
        <taxon>Candidatus Thermobaculaceae</taxon>
        <taxon>Thermobaculum</taxon>
    </lineage>
</organism>
<dbReference type="Pfam" id="PF01396">
    <property type="entry name" value="Zn_ribbon_Top1"/>
    <property type="match status" value="1"/>
</dbReference>
<protein>
    <submittedName>
        <fullName evidence="3">DNA topoisomerase type IA zn finger domain protein</fullName>
    </submittedName>
</protein>
<evidence type="ECO:0000259" key="1">
    <source>
        <dbReference type="Pfam" id="PF01396"/>
    </source>
</evidence>
<dbReference type="AlphaFoldDB" id="D1CHV6"/>
<dbReference type="GO" id="GO:0003677">
    <property type="term" value="F:DNA binding"/>
    <property type="evidence" value="ECO:0007669"/>
    <property type="project" value="InterPro"/>
</dbReference>
<dbReference type="InterPro" id="IPR024402">
    <property type="entry name" value="DUF2726"/>
</dbReference>
<gene>
    <name evidence="3" type="ordered locus">Tter_2432</name>
</gene>
<evidence type="ECO:0000313" key="3">
    <source>
        <dbReference type="EMBL" id="ACZ43327.1"/>
    </source>
</evidence>
<dbReference type="OrthoDB" id="9813328at2"/>
<evidence type="ECO:0000313" key="4">
    <source>
        <dbReference type="Proteomes" id="UP000000323"/>
    </source>
</evidence>
<dbReference type="KEGG" id="ttr:Tter_2432"/>
<dbReference type="Proteomes" id="UP000000323">
    <property type="component" value="Chromosome 2"/>
</dbReference>
<dbReference type="GO" id="GO:0005694">
    <property type="term" value="C:chromosome"/>
    <property type="evidence" value="ECO:0007669"/>
    <property type="project" value="InterPro"/>
</dbReference>
<dbReference type="PIRSF" id="PIRSF028063">
    <property type="entry name" value="UCP028063"/>
    <property type="match status" value="1"/>
</dbReference>
<feature type="domain" description="DNA topoisomerase type IA zn finger" evidence="1">
    <location>
        <begin position="173"/>
        <end position="205"/>
    </location>
</feature>
<proteinExistence type="predicted"/>
<dbReference type="EMBL" id="CP001826">
    <property type="protein sequence ID" value="ACZ43327.1"/>
    <property type="molecule type" value="Genomic_DNA"/>
</dbReference>
<feature type="domain" description="DUF2726" evidence="2">
    <location>
        <begin position="35"/>
        <end position="152"/>
    </location>
</feature>
<dbReference type="InterPro" id="IPR014538">
    <property type="entry name" value="UCP028063_topo_Znf"/>
</dbReference>
<dbReference type="Pfam" id="PF10881">
    <property type="entry name" value="DUF2726"/>
    <property type="match status" value="1"/>
</dbReference>